<name>A0AAD1X6Z6_EUPCR</name>
<proteinExistence type="predicted"/>
<protein>
    <submittedName>
        <fullName evidence="2">Uncharacterized protein</fullName>
    </submittedName>
</protein>
<evidence type="ECO:0000313" key="2">
    <source>
        <dbReference type="EMBL" id="CAI2365428.1"/>
    </source>
</evidence>
<feature type="compositionally biased region" description="Polar residues" evidence="1">
    <location>
        <begin position="96"/>
        <end position="110"/>
    </location>
</feature>
<dbReference type="EMBL" id="CAMPGE010006568">
    <property type="protein sequence ID" value="CAI2365428.1"/>
    <property type="molecule type" value="Genomic_DNA"/>
</dbReference>
<evidence type="ECO:0000256" key="1">
    <source>
        <dbReference type="SAM" id="MobiDB-lite"/>
    </source>
</evidence>
<feature type="region of interest" description="Disordered" evidence="1">
    <location>
        <begin position="315"/>
        <end position="334"/>
    </location>
</feature>
<reference evidence="2" key="1">
    <citation type="submission" date="2023-07" db="EMBL/GenBank/DDBJ databases">
        <authorList>
            <consortium name="AG Swart"/>
            <person name="Singh M."/>
            <person name="Singh A."/>
            <person name="Seah K."/>
            <person name="Emmerich C."/>
        </authorList>
    </citation>
    <scope>NUCLEOTIDE SEQUENCE</scope>
    <source>
        <strain evidence="2">DP1</strain>
    </source>
</reference>
<dbReference type="Proteomes" id="UP001295684">
    <property type="component" value="Unassembled WGS sequence"/>
</dbReference>
<feature type="compositionally biased region" description="Polar residues" evidence="1">
    <location>
        <begin position="315"/>
        <end position="325"/>
    </location>
</feature>
<feature type="region of interest" description="Disordered" evidence="1">
    <location>
        <begin position="89"/>
        <end position="113"/>
    </location>
</feature>
<organism evidence="2 3">
    <name type="scientific">Euplotes crassus</name>
    <dbReference type="NCBI Taxonomy" id="5936"/>
    <lineage>
        <taxon>Eukaryota</taxon>
        <taxon>Sar</taxon>
        <taxon>Alveolata</taxon>
        <taxon>Ciliophora</taxon>
        <taxon>Intramacronucleata</taxon>
        <taxon>Spirotrichea</taxon>
        <taxon>Hypotrichia</taxon>
        <taxon>Euplotida</taxon>
        <taxon>Euplotidae</taxon>
        <taxon>Moneuplotes</taxon>
    </lineage>
</organism>
<gene>
    <name evidence="2" type="ORF">ECRASSUSDP1_LOCUS6764</name>
</gene>
<comment type="caution">
    <text evidence="2">The sequence shown here is derived from an EMBL/GenBank/DDBJ whole genome shotgun (WGS) entry which is preliminary data.</text>
</comment>
<accession>A0AAD1X6Z6</accession>
<sequence length="417" mass="48257">MGQKKSMKDKCGIKRFERSRVPILTLRVVIERGIEEKVPGEVFEDTQHLYLKEMCSLMYFLIQRAILYQVIRYQSLLLEKQYSQENLHDQEDLEQQTHNSPIKPQISDTKSISETESIRFNQNSLTTKRISFNHTPQEANNDISLSSSLAHNQHHLSTLEETKVDPNRKVSETTSEQSSFNLWPQICYLSQDFLTSIKNLEQLLSKISLLEKIDLPQEIRDLLGRSLELLDRLQITVRIILTFSQDFKIFSTDNLCDQKEQLKRKDHSIFANYTKRLESKIRLAEYKPLRFLRFSFDDEAYQSFIGGLHNKDNQNANVIRNSSRPDSSESRLGKFSKKPIASDLADSKHMNQPEDPSKEFDSVCIDSSICKSDNEISINLLSSTLSKKENQPGTYFYYCSSDSENQDLSDPESPLTD</sequence>
<dbReference type="AlphaFoldDB" id="A0AAD1X6Z6"/>
<evidence type="ECO:0000313" key="3">
    <source>
        <dbReference type="Proteomes" id="UP001295684"/>
    </source>
</evidence>
<feature type="region of interest" description="Disordered" evidence="1">
    <location>
        <begin position="398"/>
        <end position="417"/>
    </location>
</feature>
<keyword evidence="3" id="KW-1185">Reference proteome</keyword>